<reference evidence="2" key="1">
    <citation type="submission" date="2021-02" db="EMBL/GenBank/DDBJ databases">
        <authorList>
            <person name="Dougan E. K."/>
            <person name="Rhodes N."/>
            <person name="Thang M."/>
            <person name="Chan C."/>
        </authorList>
    </citation>
    <scope>NUCLEOTIDE SEQUENCE</scope>
</reference>
<dbReference type="Proteomes" id="UP000654075">
    <property type="component" value="Unassembled WGS sequence"/>
</dbReference>
<evidence type="ECO:0000313" key="2">
    <source>
        <dbReference type="EMBL" id="CAE8588471.1"/>
    </source>
</evidence>
<evidence type="ECO:0000256" key="1">
    <source>
        <dbReference type="SAM" id="SignalP"/>
    </source>
</evidence>
<dbReference type="InterPro" id="IPR036047">
    <property type="entry name" value="F-box-like_dom_sf"/>
</dbReference>
<protein>
    <recommendedName>
        <fullName evidence="4">F-box domain-containing protein</fullName>
    </recommendedName>
</protein>
<evidence type="ECO:0008006" key="4">
    <source>
        <dbReference type="Google" id="ProtNLM"/>
    </source>
</evidence>
<evidence type="ECO:0000313" key="3">
    <source>
        <dbReference type="Proteomes" id="UP000654075"/>
    </source>
</evidence>
<dbReference type="Gene3D" id="1.20.1280.50">
    <property type="match status" value="1"/>
</dbReference>
<organism evidence="2 3">
    <name type="scientific">Polarella glacialis</name>
    <name type="common">Dinoflagellate</name>
    <dbReference type="NCBI Taxonomy" id="89957"/>
    <lineage>
        <taxon>Eukaryota</taxon>
        <taxon>Sar</taxon>
        <taxon>Alveolata</taxon>
        <taxon>Dinophyceae</taxon>
        <taxon>Suessiales</taxon>
        <taxon>Suessiaceae</taxon>
        <taxon>Polarella</taxon>
    </lineage>
</organism>
<accession>A0A813DKQ3</accession>
<feature type="chain" id="PRO_5032400730" description="F-box domain-containing protein" evidence="1">
    <location>
        <begin position="33"/>
        <end position="172"/>
    </location>
</feature>
<sequence length="172" mass="18363">TLPLHRRCHAFPTGLLALVVALFEASLRLSEALVSASRRQRSRCASALPDAAGIETPSKIRRPLKRRRRAGSNPAPFASSFLTPIDPTPPSSSCCGTWAWAGVAAGTGEGALAELALAESLALLEAPDIMRAAAVCQAWRGVAECKALWALVSPRLSLVDRIIQRSKLSTRR</sequence>
<feature type="non-terminal residue" evidence="2">
    <location>
        <position position="1"/>
    </location>
</feature>
<feature type="signal peptide" evidence="1">
    <location>
        <begin position="1"/>
        <end position="32"/>
    </location>
</feature>
<dbReference type="EMBL" id="CAJNNV010003149">
    <property type="protein sequence ID" value="CAE8588471.1"/>
    <property type="molecule type" value="Genomic_DNA"/>
</dbReference>
<comment type="caution">
    <text evidence="2">The sequence shown here is derived from an EMBL/GenBank/DDBJ whole genome shotgun (WGS) entry which is preliminary data.</text>
</comment>
<gene>
    <name evidence="2" type="ORF">PGLA1383_LOCUS7270</name>
</gene>
<name>A0A813DKQ3_POLGL</name>
<proteinExistence type="predicted"/>
<dbReference type="SUPFAM" id="SSF81383">
    <property type="entry name" value="F-box domain"/>
    <property type="match status" value="1"/>
</dbReference>
<keyword evidence="1" id="KW-0732">Signal</keyword>
<feature type="non-terminal residue" evidence="2">
    <location>
        <position position="172"/>
    </location>
</feature>
<keyword evidence="3" id="KW-1185">Reference proteome</keyword>
<dbReference type="AlphaFoldDB" id="A0A813DKQ3"/>